<feature type="repeat" description="ANK" evidence="3">
    <location>
        <begin position="251"/>
        <end position="285"/>
    </location>
</feature>
<dbReference type="PANTHER" id="PTHR24198">
    <property type="entry name" value="ANKYRIN REPEAT AND PROTEIN KINASE DOMAIN-CONTAINING PROTEIN"/>
    <property type="match status" value="1"/>
</dbReference>
<accession>V6DGX9</accession>
<dbReference type="SUPFAM" id="SSF48403">
    <property type="entry name" value="Ankyrin repeat"/>
    <property type="match status" value="1"/>
</dbReference>
<evidence type="ECO:0000256" key="3">
    <source>
        <dbReference type="PROSITE-ProRule" id="PRU00023"/>
    </source>
</evidence>
<dbReference type="InterPro" id="IPR036770">
    <property type="entry name" value="Ankyrin_rpt-contain_sf"/>
</dbReference>
<dbReference type="EMBL" id="HG793133">
    <property type="protein sequence ID" value="CDK30188.1"/>
    <property type="molecule type" value="Genomic_DNA"/>
</dbReference>
<feature type="repeat" description="ANK" evidence="3">
    <location>
        <begin position="185"/>
        <end position="217"/>
    </location>
</feature>
<keyword evidence="1" id="KW-0677">Repeat</keyword>
<dbReference type="Pfam" id="PF12796">
    <property type="entry name" value="Ank_2"/>
    <property type="match status" value="2"/>
</dbReference>
<keyword evidence="2 3" id="KW-0040">ANK repeat</keyword>
<dbReference type="PROSITE" id="PS50297">
    <property type="entry name" value="ANK_REP_REGION"/>
    <property type="match status" value="3"/>
</dbReference>
<dbReference type="AlphaFoldDB" id="V6DGX9"/>
<dbReference type="PROSITE" id="PS50088">
    <property type="entry name" value="ANK_REPEAT"/>
    <property type="match status" value="3"/>
</dbReference>
<feature type="repeat" description="ANK" evidence="3">
    <location>
        <begin position="218"/>
        <end position="250"/>
    </location>
</feature>
<sequence length="311" mass="35408">MKTNFIFLNILIFTLHLNLFSMKSLSTIKCPLLENFLESGVREIIRCNSILNPLRNIDIFWHRTLSSNPDIKGLEYYLTILTLKLTRDYFCPELKRLSEKQLDQKLENFLVKILKNPKKYKSDYDTDIAKLIIAGANPNLVVNINCEKFQFKGTLLMLIAQGKISKNLINLLISYGVDIDFQDDQGKTALMLAIEYRNYDMARILIKGGASVNSQDDAGNSALSYMAMFSRKKLLKLLINNGANVNIINKNQRTPLMLSVMNNKKNKGIIRKLVKYGANINFADQSGESPLTYAEKLGNTKIKDLLLNQNI</sequence>
<evidence type="ECO:0000313" key="4">
    <source>
        <dbReference type="EMBL" id="CDK30188.1"/>
    </source>
</evidence>
<dbReference type="Gene3D" id="1.25.40.20">
    <property type="entry name" value="Ankyrin repeat-containing domain"/>
    <property type="match status" value="2"/>
</dbReference>
<dbReference type="PANTHER" id="PTHR24198:SF165">
    <property type="entry name" value="ANKYRIN REPEAT-CONTAINING PROTEIN-RELATED"/>
    <property type="match status" value="1"/>
</dbReference>
<dbReference type="OrthoDB" id="9812708at2"/>
<protein>
    <submittedName>
        <fullName evidence="4">Ankyrin repeats containing protein</fullName>
    </submittedName>
</protein>
<reference evidence="4 5" key="1">
    <citation type="journal article" date="2015" name="Biol. Direct">
        <title>Babela massiliensis, a representative of a widespread bacterial phylum with unusual adaptations to parasitism in amoebae.</title>
        <authorList>
            <person name="Pagnier I."/>
            <person name="Yutin N."/>
            <person name="Croce O."/>
            <person name="Makarova K.S."/>
            <person name="Wolf Y.I."/>
            <person name="Benamar S."/>
            <person name="Raoult D."/>
            <person name="Koonin E.V."/>
            <person name="La Scola B."/>
        </authorList>
    </citation>
    <scope>NUCLEOTIDE SEQUENCE [LARGE SCALE GENOMIC DNA]</scope>
    <source>
        <strain evidence="5">BABL1</strain>
    </source>
</reference>
<name>V6DGX9_9BACT</name>
<dbReference type="RefSeq" id="WP_023791018.1">
    <property type="nucleotide sequence ID" value="NC_023003.1"/>
</dbReference>
<dbReference type="Proteomes" id="UP000018769">
    <property type="component" value="Chromosome I"/>
</dbReference>
<gene>
    <name evidence="4" type="ORF">BABL1_gene_882</name>
</gene>
<proteinExistence type="predicted"/>
<evidence type="ECO:0000256" key="1">
    <source>
        <dbReference type="ARBA" id="ARBA00022737"/>
    </source>
</evidence>
<dbReference type="STRING" id="673862.BABL1_gene_882"/>
<dbReference type="SMART" id="SM00248">
    <property type="entry name" value="ANK"/>
    <property type="match status" value="4"/>
</dbReference>
<dbReference type="InterPro" id="IPR002110">
    <property type="entry name" value="Ankyrin_rpt"/>
</dbReference>
<dbReference type="HOGENOM" id="CLU_000134_57_0_7"/>
<evidence type="ECO:0000256" key="2">
    <source>
        <dbReference type="ARBA" id="ARBA00023043"/>
    </source>
</evidence>
<keyword evidence="5" id="KW-1185">Reference proteome</keyword>
<dbReference type="KEGG" id="dpb:BABL1_gene_882"/>
<evidence type="ECO:0000313" key="5">
    <source>
        <dbReference type="Proteomes" id="UP000018769"/>
    </source>
</evidence>
<organism evidence="4 5">
    <name type="scientific">Candidatus Babela massiliensis</name>
    <dbReference type="NCBI Taxonomy" id="673862"/>
    <lineage>
        <taxon>Bacteria</taxon>
        <taxon>Candidatus Babelota</taxon>
        <taxon>Candidatus Babeliae</taxon>
        <taxon>Candidatus Babeliales</taxon>
        <taxon>Candidatus Babeliaceae</taxon>
        <taxon>Candidatus Babela</taxon>
    </lineage>
</organism>
<dbReference type="eggNOG" id="COG0666">
    <property type="taxonomic scope" value="Bacteria"/>
</dbReference>